<dbReference type="AlphaFoldDB" id="A0A8B8D3X9"/>
<gene>
    <name evidence="3" type="primary">LOC111124226</name>
</gene>
<proteinExistence type="predicted"/>
<dbReference type="InterPro" id="IPR001315">
    <property type="entry name" value="CARD"/>
</dbReference>
<evidence type="ECO:0000313" key="3">
    <source>
        <dbReference type="RefSeq" id="XP_022322793.1"/>
    </source>
</evidence>
<protein>
    <submittedName>
        <fullName evidence="3">Uncharacterized protein LOC111124226</fullName>
    </submittedName>
</protein>
<organism evidence="2 3">
    <name type="scientific">Crassostrea virginica</name>
    <name type="common">Eastern oyster</name>
    <dbReference type="NCBI Taxonomy" id="6565"/>
    <lineage>
        <taxon>Eukaryota</taxon>
        <taxon>Metazoa</taxon>
        <taxon>Spiralia</taxon>
        <taxon>Lophotrochozoa</taxon>
        <taxon>Mollusca</taxon>
        <taxon>Bivalvia</taxon>
        <taxon>Autobranchia</taxon>
        <taxon>Pteriomorphia</taxon>
        <taxon>Ostreida</taxon>
        <taxon>Ostreoidea</taxon>
        <taxon>Ostreidae</taxon>
        <taxon>Crassostrea</taxon>
    </lineage>
</organism>
<dbReference type="PROSITE" id="PS50209">
    <property type="entry name" value="CARD"/>
    <property type="match status" value="1"/>
</dbReference>
<evidence type="ECO:0000259" key="1">
    <source>
        <dbReference type="PROSITE" id="PS50209"/>
    </source>
</evidence>
<dbReference type="CDD" id="cd01671">
    <property type="entry name" value="CARD"/>
    <property type="match status" value="1"/>
</dbReference>
<evidence type="ECO:0000313" key="2">
    <source>
        <dbReference type="Proteomes" id="UP000694844"/>
    </source>
</evidence>
<dbReference type="Gene3D" id="1.10.533.10">
    <property type="entry name" value="Death Domain, Fas"/>
    <property type="match status" value="2"/>
</dbReference>
<dbReference type="GeneID" id="111124226"/>
<feature type="domain" description="CARD" evidence="1">
    <location>
        <begin position="15"/>
        <end position="80"/>
    </location>
</feature>
<name>A0A8B8D3X9_CRAVI</name>
<dbReference type="GO" id="GO:0042981">
    <property type="term" value="P:regulation of apoptotic process"/>
    <property type="evidence" value="ECO:0007669"/>
    <property type="project" value="InterPro"/>
</dbReference>
<accession>A0A8B8D3X9</accession>
<dbReference type="KEGG" id="cvn:111124226"/>
<sequence>MGENNAAVIFHNIKLDENRENLLDLFKRHINNKSSNSILDDFLQEDLITVEEHEDISLLSEILRTKAAELLLDAVERSGSLKLLTILRSYNAGELADRLQLQVEDMDIDVDKELEASFTIRIKDGKVFLFSSADDSKVEMKINFVDENRINITCLMNVLFKAEETLAQKTHCSVERTFEGSIIILLQTETSDAVEKLRQFIESGDISKFLRQLFETKDGRKLLKKDRHTIEIEIKKVPSSATDFAANVLQGTETPQFKYRRILERCHCFLLEELEPGYFLMNEEIAAIFASIRADVKEQSNRTAKNELLLEHLRKQPEETIQLVLEKLEKKNGFIYRQLFPKTEKFHDIGKYTSKG</sequence>
<dbReference type="RefSeq" id="XP_022322793.1">
    <property type="nucleotide sequence ID" value="XM_022467085.1"/>
</dbReference>
<reference evidence="3" key="1">
    <citation type="submission" date="2025-08" db="UniProtKB">
        <authorList>
            <consortium name="RefSeq"/>
        </authorList>
    </citation>
    <scope>IDENTIFICATION</scope>
    <source>
        <tissue evidence="3">Whole sample</tissue>
    </source>
</reference>
<dbReference type="InterPro" id="IPR011029">
    <property type="entry name" value="DEATH-like_dom_sf"/>
</dbReference>
<dbReference type="Proteomes" id="UP000694844">
    <property type="component" value="Chromosome 3"/>
</dbReference>
<keyword evidence="2" id="KW-1185">Reference proteome</keyword>